<dbReference type="STRING" id="1150368.SAMN02927921_03814"/>
<dbReference type="Pfam" id="PF00535">
    <property type="entry name" value="Glycos_transf_2"/>
    <property type="match status" value="1"/>
</dbReference>
<dbReference type="PANTHER" id="PTHR43646:SF2">
    <property type="entry name" value="GLYCOSYLTRANSFERASE 2-LIKE DOMAIN-CONTAINING PROTEIN"/>
    <property type="match status" value="1"/>
</dbReference>
<evidence type="ECO:0000256" key="2">
    <source>
        <dbReference type="ARBA" id="ARBA00022475"/>
    </source>
</evidence>
<dbReference type="OrthoDB" id="9800276at2"/>
<dbReference type="GO" id="GO:0016757">
    <property type="term" value="F:glycosyltransferase activity"/>
    <property type="evidence" value="ECO:0007669"/>
    <property type="project" value="UniProtKB-KW"/>
</dbReference>
<keyword evidence="2" id="KW-1003">Cell membrane</keyword>
<proteinExistence type="predicted"/>
<dbReference type="RefSeq" id="WP_072319048.1">
    <property type="nucleotide sequence ID" value="NZ_FPJE01000030.1"/>
</dbReference>
<gene>
    <name evidence="8" type="ORF">SAMN02927921_03814</name>
</gene>
<keyword evidence="4 8" id="KW-0808">Transferase</keyword>
<keyword evidence="5 6" id="KW-0472">Membrane</keyword>
<keyword evidence="3" id="KW-0328">Glycosyltransferase</keyword>
<dbReference type="InterPro" id="IPR029044">
    <property type="entry name" value="Nucleotide-diphossugar_trans"/>
</dbReference>
<organism evidence="8 9">
    <name type="scientific">Sinomicrobium oceani</name>
    <dbReference type="NCBI Taxonomy" id="1150368"/>
    <lineage>
        <taxon>Bacteria</taxon>
        <taxon>Pseudomonadati</taxon>
        <taxon>Bacteroidota</taxon>
        <taxon>Flavobacteriia</taxon>
        <taxon>Flavobacteriales</taxon>
        <taxon>Flavobacteriaceae</taxon>
        <taxon>Sinomicrobium</taxon>
    </lineage>
</organism>
<reference evidence="8 9" key="1">
    <citation type="submission" date="2016-11" db="EMBL/GenBank/DDBJ databases">
        <authorList>
            <person name="Jaros S."/>
            <person name="Januszkiewicz K."/>
            <person name="Wedrychowicz H."/>
        </authorList>
    </citation>
    <scope>NUCLEOTIDE SEQUENCE [LARGE SCALE GENOMIC DNA]</scope>
    <source>
        <strain evidence="8 9">CGMCC 1.12145</strain>
    </source>
</reference>
<dbReference type="InterPro" id="IPR001173">
    <property type="entry name" value="Glyco_trans_2-like"/>
</dbReference>
<dbReference type="GO" id="GO:0005886">
    <property type="term" value="C:plasma membrane"/>
    <property type="evidence" value="ECO:0007669"/>
    <property type="project" value="UniProtKB-SubCell"/>
</dbReference>
<name>A0A1K1RNS4_9FLAO</name>
<evidence type="ECO:0000256" key="4">
    <source>
        <dbReference type="ARBA" id="ARBA00022679"/>
    </source>
</evidence>
<evidence type="ECO:0000256" key="5">
    <source>
        <dbReference type="ARBA" id="ARBA00023136"/>
    </source>
</evidence>
<comment type="subcellular location">
    <subcellularLocation>
        <location evidence="1">Cell membrane</location>
    </subcellularLocation>
</comment>
<feature type="domain" description="Glycosyltransferase 2-like" evidence="7">
    <location>
        <begin position="42"/>
        <end position="209"/>
    </location>
</feature>
<dbReference type="PANTHER" id="PTHR43646">
    <property type="entry name" value="GLYCOSYLTRANSFERASE"/>
    <property type="match status" value="1"/>
</dbReference>
<dbReference type="AlphaFoldDB" id="A0A1K1RNS4"/>
<feature type="transmembrane region" description="Helical" evidence="6">
    <location>
        <begin position="6"/>
        <end position="28"/>
    </location>
</feature>
<feature type="transmembrane region" description="Helical" evidence="6">
    <location>
        <begin position="336"/>
        <end position="356"/>
    </location>
</feature>
<evidence type="ECO:0000259" key="7">
    <source>
        <dbReference type="Pfam" id="PF00535"/>
    </source>
</evidence>
<keyword evidence="6" id="KW-0812">Transmembrane</keyword>
<evidence type="ECO:0000256" key="3">
    <source>
        <dbReference type="ARBA" id="ARBA00022676"/>
    </source>
</evidence>
<keyword evidence="9" id="KW-1185">Reference proteome</keyword>
<keyword evidence="6" id="KW-1133">Transmembrane helix</keyword>
<dbReference type="SUPFAM" id="SSF53448">
    <property type="entry name" value="Nucleotide-diphospho-sugar transferases"/>
    <property type="match status" value="1"/>
</dbReference>
<evidence type="ECO:0000256" key="1">
    <source>
        <dbReference type="ARBA" id="ARBA00004236"/>
    </source>
</evidence>
<protein>
    <submittedName>
        <fullName evidence="8">Glycosyltransferase, catalytic subunit of cellulose synthase and poly-beta-1,6-N-acetylglucosamine synthase</fullName>
    </submittedName>
</protein>
<dbReference type="Gene3D" id="3.90.550.10">
    <property type="entry name" value="Spore Coat Polysaccharide Biosynthesis Protein SpsA, Chain A"/>
    <property type="match status" value="1"/>
</dbReference>
<accession>A0A1K1RNS4</accession>
<dbReference type="Proteomes" id="UP000182248">
    <property type="component" value="Unassembled WGS sequence"/>
</dbReference>
<sequence>MLITLLSLFAGSTGILVIYYTIFGKLAFTDNSLRQGKPAPVSVIIRSKNNAAILRQTLPAILAQDHPDFEVILINDASSDHTMEVMEYFSERHDHVKIVNVINNEAFWGKKKYALTLGIKAARHPIFVFTEDNYIPLSGMWLQEMSQHFCGEKSMVLGYSKVKRKKNVFANALIRFDNWFHAIKYLSFAKSGMPYTGSGKNLAYHKNAFYQVNGFISHMNMKNGEDELFINEVATAKNTAICVARAARTESVTTPSFRQWVIQKREGFYLFRNFKIRHRILLNTYYMAQFLFWLLPIPLVFLGMNPVTLLTLILIKWGIQYAVMARLAKRFDEKGLMWLLPIYEFVLISVQFYIFITGFRKSTRWK</sequence>
<dbReference type="EMBL" id="FPJE01000030">
    <property type="protein sequence ID" value="SFW73678.1"/>
    <property type="molecule type" value="Genomic_DNA"/>
</dbReference>
<evidence type="ECO:0000256" key="6">
    <source>
        <dbReference type="SAM" id="Phobius"/>
    </source>
</evidence>
<evidence type="ECO:0000313" key="8">
    <source>
        <dbReference type="EMBL" id="SFW73678.1"/>
    </source>
</evidence>
<evidence type="ECO:0000313" key="9">
    <source>
        <dbReference type="Proteomes" id="UP000182248"/>
    </source>
</evidence>